<proteinExistence type="predicted"/>
<feature type="compositionally biased region" description="Basic and acidic residues" evidence="1">
    <location>
        <begin position="332"/>
        <end position="347"/>
    </location>
</feature>
<reference evidence="2 3" key="1">
    <citation type="submission" date="2011-08" db="EMBL/GenBank/DDBJ databases">
        <title>The Genome Sequence of Plasmodium vivax India VII.</title>
        <authorList>
            <consortium name="The Broad Institute Genome Sequencing Platform"/>
            <consortium name="The Broad Institute Genome Sequencing Center for Infectious Disease"/>
            <person name="Neafsey D."/>
            <person name="Carlton J."/>
            <person name="Barnwell J."/>
            <person name="Collins W."/>
            <person name="Escalante A."/>
            <person name="Mullikin J."/>
            <person name="Saul A."/>
            <person name="Guigo R."/>
            <person name="Camara F."/>
            <person name="Young S.K."/>
            <person name="Zeng Q."/>
            <person name="Gargeya S."/>
            <person name="Fitzgerald M."/>
            <person name="Haas B."/>
            <person name="Abouelleil A."/>
            <person name="Alvarado L."/>
            <person name="Arachchi H.M."/>
            <person name="Berlin A."/>
            <person name="Brown A."/>
            <person name="Chapman S.B."/>
            <person name="Chen Z."/>
            <person name="Dunbar C."/>
            <person name="Freedman E."/>
            <person name="Gearin G."/>
            <person name="Gellesch M."/>
            <person name="Goldberg J."/>
            <person name="Griggs A."/>
            <person name="Gujja S."/>
            <person name="Heiman D."/>
            <person name="Howarth C."/>
            <person name="Larson L."/>
            <person name="Lui A."/>
            <person name="MacDonald P.J.P."/>
            <person name="Montmayeur A."/>
            <person name="Murphy C."/>
            <person name="Neiman D."/>
            <person name="Pearson M."/>
            <person name="Priest M."/>
            <person name="Roberts A."/>
            <person name="Saif S."/>
            <person name="Shea T."/>
            <person name="Shenoy N."/>
            <person name="Sisk P."/>
            <person name="Stolte C."/>
            <person name="Sykes S."/>
            <person name="Wortman J."/>
            <person name="Nusbaum C."/>
            <person name="Birren B."/>
        </authorList>
    </citation>
    <scope>NUCLEOTIDE SEQUENCE [LARGE SCALE GENOMIC DNA]</scope>
    <source>
        <strain evidence="2 3">India VII</strain>
    </source>
</reference>
<protein>
    <submittedName>
        <fullName evidence="2">Uncharacterized protein</fullName>
    </submittedName>
</protein>
<feature type="region of interest" description="Disordered" evidence="1">
    <location>
        <begin position="444"/>
        <end position="475"/>
    </location>
</feature>
<evidence type="ECO:0000313" key="2">
    <source>
        <dbReference type="EMBL" id="KMZ78252.1"/>
    </source>
</evidence>
<dbReference type="Proteomes" id="UP000053562">
    <property type="component" value="Unassembled WGS sequence"/>
</dbReference>
<feature type="compositionally biased region" description="Basic and acidic residues" evidence="1">
    <location>
        <begin position="463"/>
        <end position="475"/>
    </location>
</feature>
<gene>
    <name evidence="2" type="ORF">PVIIG_02251</name>
</gene>
<name>A0A0J9S8D4_PLAVI</name>
<feature type="region of interest" description="Disordered" evidence="1">
    <location>
        <begin position="327"/>
        <end position="419"/>
    </location>
</feature>
<evidence type="ECO:0000313" key="3">
    <source>
        <dbReference type="Proteomes" id="UP000053562"/>
    </source>
</evidence>
<dbReference type="AlphaFoldDB" id="A0A0J9S8D4"/>
<organism evidence="2 3">
    <name type="scientific">Plasmodium vivax India VII</name>
    <dbReference type="NCBI Taxonomy" id="1077284"/>
    <lineage>
        <taxon>Eukaryota</taxon>
        <taxon>Sar</taxon>
        <taxon>Alveolata</taxon>
        <taxon>Apicomplexa</taxon>
        <taxon>Aconoidasida</taxon>
        <taxon>Haemosporida</taxon>
        <taxon>Plasmodiidae</taxon>
        <taxon>Plasmodium</taxon>
        <taxon>Plasmodium (Plasmodium)</taxon>
    </lineage>
</organism>
<evidence type="ECO:0000256" key="1">
    <source>
        <dbReference type="SAM" id="MobiDB-lite"/>
    </source>
</evidence>
<feature type="compositionally biased region" description="Basic residues" evidence="1">
    <location>
        <begin position="404"/>
        <end position="413"/>
    </location>
</feature>
<dbReference type="OrthoDB" id="371614at2759"/>
<dbReference type="EMBL" id="KQ234373">
    <property type="protein sequence ID" value="KMZ78252.1"/>
    <property type="molecule type" value="Genomic_DNA"/>
</dbReference>
<accession>A0A0J9S8D4</accession>
<sequence>MNMLSKDTILLKTKKLKNLCEHEENINSEHLKTLIEILEYFFETYNDFFLSSVVWEVVDKMIILENTIEEKKNIEVDLKTSIKFCEFIFNKLIAYTNYESDNLKYFFSFSFLRRHLCSVLSSFLNCSSSSFRRKVESSFTTELLTLTKQIFEKIKVENDLELKVCYTEFLWRSFRRIDFATFNIKGLHANVNALEKLKHFKIFKFDEECIKWLKEENYMDRKIVVEDGLFTIRGNQKHDNPEEDEKCKIEVPYYHITSVDFEGKNVFTLECKAIIDQTNIFSLWGQDIRDAVDYESINKFSLSLDVKRNSKEVRRFLDKISVKLKKEAKKSKREDHQTRSHHAKEEKDDSDGTTVTSENNAKEKLNDKLFLSNASDTDQDTSDKQARHGAGKGVQSSKGEERKHTNKKKKKTKKNEAKGDKLKCEISSDEKNYTKGYKIERELKKKTDSESPLGHYNLGSNDSETHIGRKKARERDSDTEVIIQKIISRHNEKKEIFKKALKQGFSDALNEIDGNIKALVEKQKSRRHEFHKKYEKKKKSMIIVMEKEISMLTREINALTESLKKIGVNRNEVLKLHEEGKCILSSSELLQKSQAVIKVRIHTRCKCKVSMGPTWWASIFESALLGRCLHVYSCVLIYTHHASSRALIRPHASSCVWWETSCCPLSQKVKESLQKMNSNIIGKEKEYNKRKKLCFKALATAYE</sequence>